<dbReference type="AlphaFoldDB" id="A0A423HS78"/>
<proteinExistence type="predicted"/>
<reference evidence="1 2" key="1">
    <citation type="submission" date="2016-10" db="EMBL/GenBank/DDBJ databases">
        <title>Comparative genome analysis of multiple Pseudomonas spp. focuses on biocontrol and plant growth promoting traits.</title>
        <authorList>
            <person name="Tao X.-Y."/>
            <person name="Taylor C.G."/>
        </authorList>
    </citation>
    <scope>NUCLEOTIDE SEQUENCE [LARGE SCALE GENOMIC DNA]</scope>
    <source>
        <strain evidence="1 2">36C6</strain>
    </source>
</reference>
<organism evidence="1 2">
    <name type="scientific">Pseudomonas frederiksbergensis</name>
    <dbReference type="NCBI Taxonomy" id="104087"/>
    <lineage>
        <taxon>Bacteria</taxon>
        <taxon>Pseudomonadati</taxon>
        <taxon>Pseudomonadota</taxon>
        <taxon>Gammaproteobacteria</taxon>
        <taxon>Pseudomonadales</taxon>
        <taxon>Pseudomonadaceae</taxon>
        <taxon>Pseudomonas</taxon>
    </lineage>
</organism>
<protein>
    <submittedName>
        <fullName evidence="1">Uncharacterized protein</fullName>
    </submittedName>
</protein>
<dbReference type="Pfam" id="PF13876">
    <property type="entry name" value="Phage_gp49_66"/>
    <property type="match status" value="1"/>
</dbReference>
<dbReference type="RefSeq" id="WP_123358255.1">
    <property type="nucleotide sequence ID" value="NZ_MOBM01000014.1"/>
</dbReference>
<dbReference type="EMBL" id="MOBM01000014">
    <property type="protein sequence ID" value="RON16053.1"/>
    <property type="molecule type" value="Genomic_DNA"/>
</dbReference>
<sequence>MSGDQALEQQITALGLTAPRVTLAQIEALTRSLSFHTYVIPGTTTTVAAAIDAAGFVVALGTSSCVSPANFHEKLGRDAAISKAKTLAADELWKLEGYRLSKNLQQACKSGLLAGLGAYVNEGLGGDQSFVGDVASGFCAELMVPAAGRAHHNGAAEKV</sequence>
<evidence type="ECO:0000313" key="2">
    <source>
        <dbReference type="Proteomes" id="UP000284002"/>
    </source>
</evidence>
<evidence type="ECO:0000313" key="1">
    <source>
        <dbReference type="EMBL" id="RON16053.1"/>
    </source>
</evidence>
<accession>A0A423HS78</accession>
<gene>
    <name evidence="1" type="ORF">BK662_11535</name>
</gene>
<dbReference type="InterPro" id="IPR025915">
    <property type="entry name" value="Phage_gp49_66"/>
</dbReference>
<dbReference type="Proteomes" id="UP000284002">
    <property type="component" value="Unassembled WGS sequence"/>
</dbReference>
<comment type="caution">
    <text evidence="1">The sequence shown here is derived from an EMBL/GenBank/DDBJ whole genome shotgun (WGS) entry which is preliminary data.</text>
</comment>
<name>A0A423HS78_9PSED</name>